<evidence type="ECO:0000313" key="4">
    <source>
        <dbReference type="Proteomes" id="UP000322362"/>
    </source>
</evidence>
<protein>
    <recommendedName>
        <fullName evidence="2">Fungal lipase-type domain-containing protein</fullName>
    </recommendedName>
</protein>
<dbReference type="EMBL" id="VTAV01000022">
    <property type="protein sequence ID" value="TYR31765.1"/>
    <property type="molecule type" value="Genomic_DNA"/>
</dbReference>
<keyword evidence="1" id="KW-0812">Transmembrane</keyword>
<feature type="domain" description="Fungal lipase-type" evidence="2">
    <location>
        <begin position="133"/>
        <end position="288"/>
    </location>
</feature>
<keyword evidence="1" id="KW-0472">Membrane</keyword>
<feature type="transmembrane region" description="Helical" evidence="1">
    <location>
        <begin position="23"/>
        <end position="42"/>
    </location>
</feature>
<dbReference type="SUPFAM" id="SSF53474">
    <property type="entry name" value="alpha/beta-Hydrolases"/>
    <property type="match status" value="1"/>
</dbReference>
<dbReference type="InterPro" id="IPR051218">
    <property type="entry name" value="Sec_MonoDiacylglyc_Lipase"/>
</dbReference>
<evidence type="ECO:0000256" key="1">
    <source>
        <dbReference type="SAM" id="Phobius"/>
    </source>
</evidence>
<comment type="caution">
    <text evidence="3">The sequence shown here is derived from an EMBL/GenBank/DDBJ whole genome shotgun (WGS) entry which is preliminary data.</text>
</comment>
<evidence type="ECO:0000259" key="2">
    <source>
        <dbReference type="Pfam" id="PF01764"/>
    </source>
</evidence>
<dbReference type="InterPro" id="IPR002921">
    <property type="entry name" value="Fungal_lipase-type"/>
</dbReference>
<name>A0A5D4GWY5_9SPHI</name>
<dbReference type="Gene3D" id="3.40.50.1820">
    <property type="entry name" value="alpha/beta hydrolase"/>
    <property type="match status" value="1"/>
</dbReference>
<proteinExistence type="predicted"/>
<dbReference type="PANTHER" id="PTHR45856">
    <property type="entry name" value="ALPHA/BETA-HYDROLASES SUPERFAMILY PROTEIN"/>
    <property type="match status" value="1"/>
</dbReference>
<sequence>MGRRQENRNRSFYQPCSLDNIDFNYISTIAMIFRILILIGGCKCYIRNALFSFLFLLSFHFTGVSYAGSFEYGPGFNAQECDAILQLNLAFLDTALDSKFEDMVEGYAIYHRTPSLGLDNRADIWIRKDSTVVITLRGTTSDRGSILQDFYCAMVPAKGVVKTAKDRSFEYVLASDDRSAVHAGFLIGFAYLGEYLTPKIRQLYNSGYRKFIIGGHSQGGALCYYFSAWLMQMKKQSVYPDIFVKTYASAAPKMGNMYFAYDYDNANLSQWSFSIVNTADPVPEMPFTTQQVDIDMNEPNPILNLMKRFDELPFLKRIMLKSAFNRMKKRAKKSSDAYQKYLGNYLGKFIHNILPELQLPEAVGSTYFVRPGVPIILAVNEKYWNYYKDGPKYFHHGIEPYRFLLREYFLHAIK</sequence>
<accession>A0A5D4GWY5</accession>
<dbReference type="PANTHER" id="PTHR45856:SF11">
    <property type="entry name" value="FUNGAL LIPASE-LIKE DOMAIN-CONTAINING PROTEIN"/>
    <property type="match status" value="1"/>
</dbReference>
<dbReference type="GO" id="GO:0006629">
    <property type="term" value="P:lipid metabolic process"/>
    <property type="evidence" value="ECO:0007669"/>
    <property type="project" value="InterPro"/>
</dbReference>
<organism evidence="3 4">
    <name type="scientific">Sphingobacterium phlebotomi</name>
    <dbReference type="NCBI Taxonomy" id="2605433"/>
    <lineage>
        <taxon>Bacteria</taxon>
        <taxon>Pseudomonadati</taxon>
        <taxon>Bacteroidota</taxon>
        <taxon>Sphingobacteriia</taxon>
        <taxon>Sphingobacteriales</taxon>
        <taxon>Sphingobacteriaceae</taxon>
        <taxon>Sphingobacterium</taxon>
    </lineage>
</organism>
<reference evidence="3 4" key="1">
    <citation type="submission" date="2019-08" db="EMBL/GenBank/DDBJ databases">
        <title>Phlebobacter frassis gen. nov. sp. nov., a new member of family Sphingobacteriaceae isolated from sand fly rearing media.</title>
        <authorList>
            <person name="Kakumanu M.L."/>
            <person name="Marayati B.F."/>
            <person name="Wada-Katsumata A."/>
            <person name="Wasserberg G."/>
            <person name="Schal C."/>
            <person name="Apperson C.S."/>
            <person name="Ponnusamy L."/>
        </authorList>
    </citation>
    <scope>NUCLEOTIDE SEQUENCE [LARGE SCALE GENOMIC DNA]</scope>
    <source>
        <strain evidence="3 4">SSI9</strain>
    </source>
</reference>
<keyword evidence="4" id="KW-1185">Reference proteome</keyword>
<keyword evidence="1" id="KW-1133">Transmembrane helix</keyword>
<dbReference type="Proteomes" id="UP000322362">
    <property type="component" value="Unassembled WGS sequence"/>
</dbReference>
<dbReference type="InterPro" id="IPR029058">
    <property type="entry name" value="AB_hydrolase_fold"/>
</dbReference>
<feature type="transmembrane region" description="Helical" evidence="1">
    <location>
        <begin position="49"/>
        <end position="68"/>
    </location>
</feature>
<dbReference type="AlphaFoldDB" id="A0A5D4GWY5"/>
<dbReference type="Pfam" id="PF01764">
    <property type="entry name" value="Lipase_3"/>
    <property type="match status" value="1"/>
</dbReference>
<gene>
    <name evidence="3" type="ORF">FXV77_20240</name>
</gene>
<evidence type="ECO:0000313" key="3">
    <source>
        <dbReference type="EMBL" id="TYR31765.1"/>
    </source>
</evidence>